<evidence type="ECO:0000313" key="3">
    <source>
        <dbReference type="Proteomes" id="UP001501410"/>
    </source>
</evidence>
<reference evidence="3" key="1">
    <citation type="journal article" date="2019" name="Int. J. Syst. Evol. Microbiol.">
        <title>The Global Catalogue of Microorganisms (GCM) 10K type strain sequencing project: providing services to taxonomists for standard genome sequencing and annotation.</title>
        <authorList>
            <consortium name="The Broad Institute Genomics Platform"/>
            <consortium name="The Broad Institute Genome Sequencing Center for Infectious Disease"/>
            <person name="Wu L."/>
            <person name="Ma J."/>
        </authorList>
    </citation>
    <scope>NUCLEOTIDE SEQUENCE [LARGE SCALE GENOMIC DNA]</scope>
    <source>
        <strain evidence="3">JCM 31921</strain>
    </source>
</reference>
<evidence type="ECO:0000256" key="1">
    <source>
        <dbReference type="SAM" id="Phobius"/>
    </source>
</evidence>
<feature type="transmembrane region" description="Helical" evidence="1">
    <location>
        <begin position="251"/>
        <end position="271"/>
    </location>
</feature>
<keyword evidence="1" id="KW-1133">Transmembrane helix</keyword>
<feature type="transmembrane region" description="Helical" evidence="1">
    <location>
        <begin position="200"/>
        <end position="219"/>
    </location>
</feature>
<evidence type="ECO:0008006" key="4">
    <source>
        <dbReference type="Google" id="ProtNLM"/>
    </source>
</evidence>
<feature type="transmembrane region" description="Helical" evidence="1">
    <location>
        <begin position="162"/>
        <end position="188"/>
    </location>
</feature>
<feature type="transmembrane region" description="Helical" evidence="1">
    <location>
        <begin position="133"/>
        <end position="150"/>
    </location>
</feature>
<protein>
    <recommendedName>
        <fullName evidence="4">Glycosyltransferase RgtA/B/C/D-like domain-containing protein</fullName>
    </recommendedName>
</protein>
<evidence type="ECO:0000313" key="2">
    <source>
        <dbReference type="EMBL" id="GAA4457221.1"/>
    </source>
</evidence>
<feature type="transmembrane region" description="Helical" evidence="1">
    <location>
        <begin position="111"/>
        <end position="127"/>
    </location>
</feature>
<comment type="caution">
    <text evidence="2">The sequence shown here is derived from an EMBL/GenBank/DDBJ whole genome shotgun (WGS) entry which is preliminary data.</text>
</comment>
<dbReference type="RefSeq" id="WP_344827322.1">
    <property type="nucleotide sequence ID" value="NZ_BAABEZ010000022.1"/>
</dbReference>
<accession>A0ABP8MZA5</accession>
<feature type="transmembrane region" description="Helical" evidence="1">
    <location>
        <begin position="277"/>
        <end position="297"/>
    </location>
</feature>
<keyword evidence="3" id="KW-1185">Reference proteome</keyword>
<feature type="transmembrane region" description="Helical" evidence="1">
    <location>
        <begin position="12"/>
        <end position="30"/>
    </location>
</feature>
<keyword evidence="1" id="KW-0472">Membrane</keyword>
<name>A0ABP8MZA5_9BACT</name>
<proteinExistence type="predicted"/>
<keyword evidence="1" id="KW-0812">Transmembrane</keyword>
<sequence length="464" mass="54573">METAKLPKKLIFWTGTIGFLLMVLGSLFYWKERMAFTDAAYHLFHILARNEYAIQSSRFVAYFTQSFILWPSRWGAPLSVVAQLYSASFPVLYLLCFWTLTLVFRNYRLGLAYLLLSFLMTTASFFWCLSDIIQGYAFLFIYLAFVLRYVEQGKRLNLLHRLLMLVCLVFSVFSHPLMLFSAGFIYLFFIVRYPAFRRMLLFESAVFLVLFAIKTFVFISPNDANASSAFKSGLKLFPYLDLRANRDFLGFLVRDYYWVGILFFGALWFYLKNGKKWHAAFLACAFIGYVLLNNITAPGGTDQFYVENHYMGICVFVVFPFVWDMLPGMRITRLRSLFLPFAIATSLLGVYRHHFIFTERVDWIEGLIGRMKSERSDKWIIRKENAPQDKLFMFWGASFEVWLLSTVEEGQTYSAIIQERDGEFDDGLYCNTCLRTTWETFPYEKLNPRYFVFRHTGFPYSFHQ</sequence>
<organism evidence="2 3">
    <name type="scientific">Rurimicrobium arvi</name>
    <dbReference type="NCBI Taxonomy" id="2049916"/>
    <lineage>
        <taxon>Bacteria</taxon>
        <taxon>Pseudomonadati</taxon>
        <taxon>Bacteroidota</taxon>
        <taxon>Chitinophagia</taxon>
        <taxon>Chitinophagales</taxon>
        <taxon>Chitinophagaceae</taxon>
        <taxon>Rurimicrobium</taxon>
    </lineage>
</organism>
<feature type="transmembrane region" description="Helical" evidence="1">
    <location>
        <begin position="309"/>
        <end position="326"/>
    </location>
</feature>
<gene>
    <name evidence="2" type="ORF">GCM10023092_23740</name>
</gene>
<feature type="transmembrane region" description="Helical" evidence="1">
    <location>
        <begin position="84"/>
        <end position="104"/>
    </location>
</feature>
<dbReference type="Proteomes" id="UP001501410">
    <property type="component" value="Unassembled WGS sequence"/>
</dbReference>
<dbReference type="EMBL" id="BAABEZ010000022">
    <property type="protein sequence ID" value="GAA4457221.1"/>
    <property type="molecule type" value="Genomic_DNA"/>
</dbReference>